<proteinExistence type="predicted"/>
<evidence type="ECO:0000259" key="1">
    <source>
        <dbReference type="SMART" id="SM00974"/>
    </source>
</evidence>
<keyword evidence="3" id="KW-1185">Reference proteome</keyword>
<feature type="domain" description="Bacteriophage T5 Orf172 DNA-binding" evidence="1">
    <location>
        <begin position="12"/>
        <end position="91"/>
    </location>
</feature>
<evidence type="ECO:0000313" key="3">
    <source>
        <dbReference type="Proteomes" id="UP000503004"/>
    </source>
</evidence>
<protein>
    <recommendedName>
        <fullName evidence="1">Bacteriophage T5 Orf172 DNA-binding domain-containing protein</fullName>
    </recommendedName>
</protein>
<sequence>MAKGFLYVAYNSSMAGLLKIGHTEKVPTARLDELFTTGVPEPFEIAYYALVQDSKKSEKAVHQLLSRYRYKANREFFAISVGAAVRAIQTIETPEHEWHNPERSPLESSNTGLNDTSNHLINLVSRHGVAYEEKELEEFAQAIQRNNLHPFVLSAFYDSNSCCCQFTLAECVEEYSPLAEEIMAVALETIGQFEWFGYIKHGRGGSEDEF</sequence>
<accession>A0A858QAT2</accession>
<name>A0A858QAT2_9GAMM</name>
<dbReference type="RefSeq" id="WP_169604207.1">
    <property type="nucleotide sequence ID" value="NZ_CP046565.1"/>
</dbReference>
<dbReference type="KEGG" id="metu:GNH96_13880"/>
<organism evidence="2 3">
    <name type="scientific">Methylococcus geothermalis</name>
    <dbReference type="NCBI Taxonomy" id="2681310"/>
    <lineage>
        <taxon>Bacteria</taxon>
        <taxon>Pseudomonadati</taxon>
        <taxon>Pseudomonadota</taxon>
        <taxon>Gammaproteobacteria</taxon>
        <taxon>Methylococcales</taxon>
        <taxon>Methylococcaceae</taxon>
        <taxon>Methylococcus</taxon>
    </lineage>
</organism>
<dbReference type="AlphaFoldDB" id="A0A858QAT2"/>
<gene>
    <name evidence="2" type="ORF">GNH96_13880</name>
</gene>
<dbReference type="EMBL" id="CP046565">
    <property type="protein sequence ID" value="QJD30933.1"/>
    <property type="molecule type" value="Genomic_DNA"/>
</dbReference>
<reference evidence="3" key="1">
    <citation type="submission" date="2019-12" db="EMBL/GenBank/DDBJ databases">
        <authorList>
            <person name="Awala S.I."/>
            <person name="Rhee S.K."/>
        </authorList>
    </citation>
    <scope>NUCLEOTIDE SEQUENCE [LARGE SCALE GENOMIC DNA]</scope>
    <source>
        <strain evidence="3">IM1</strain>
    </source>
</reference>
<dbReference type="InterPro" id="IPR018306">
    <property type="entry name" value="Phage_T5_Orf172_DNA-bd"/>
</dbReference>
<dbReference type="Proteomes" id="UP000503004">
    <property type="component" value="Chromosome"/>
</dbReference>
<dbReference type="SMART" id="SM00974">
    <property type="entry name" value="T5orf172"/>
    <property type="match status" value="1"/>
</dbReference>
<evidence type="ECO:0000313" key="2">
    <source>
        <dbReference type="EMBL" id="QJD30933.1"/>
    </source>
</evidence>
<dbReference type="Pfam" id="PF10544">
    <property type="entry name" value="T5orf172"/>
    <property type="match status" value="1"/>
</dbReference>